<name>A0ABQ8D9X2_BRANA</name>
<feature type="non-terminal residue" evidence="8">
    <location>
        <position position="1"/>
    </location>
</feature>
<dbReference type="EMBL" id="JAGKQM010000005">
    <property type="protein sequence ID" value="KAH0926158.1"/>
    <property type="molecule type" value="Genomic_DNA"/>
</dbReference>
<evidence type="ECO:0000256" key="2">
    <source>
        <dbReference type="ARBA" id="ARBA00004286"/>
    </source>
</evidence>
<dbReference type="PROSITE" id="PS51504">
    <property type="entry name" value="H15"/>
    <property type="match status" value="1"/>
</dbReference>
<organism evidence="8 9">
    <name type="scientific">Brassica napus</name>
    <name type="common">Rape</name>
    <dbReference type="NCBI Taxonomy" id="3708"/>
    <lineage>
        <taxon>Eukaryota</taxon>
        <taxon>Viridiplantae</taxon>
        <taxon>Streptophyta</taxon>
        <taxon>Embryophyta</taxon>
        <taxon>Tracheophyta</taxon>
        <taxon>Spermatophyta</taxon>
        <taxon>Magnoliopsida</taxon>
        <taxon>eudicotyledons</taxon>
        <taxon>Gunneridae</taxon>
        <taxon>Pentapetalae</taxon>
        <taxon>rosids</taxon>
        <taxon>malvids</taxon>
        <taxon>Brassicales</taxon>
        <taxon>Brassicaceae</taxon>
        <taxon>Brassiceae</taxon>
        <taxon>Brassica</taxon>
    </lineage>
</organism>
<dbReference type="InterPro" id="IPR036388">
    <property type="entry name" value="WH-like_DNA-bd_sf"/>
</dbReference>
<dbReference type="InterPro" id="IPR005818">
    <property type="entry name" value="Histone_H1/H5_H15"/>
</dbReference>
<feature type="compositionally biased region" description="Polar residues" evidence="6">
    <location>
        <begin position="587"/>
        <end position="596"/>
    </location>
</feature>
<dbReference type="Proteomes" id="UP000824890">
    <property type="component" value="Unassembled WGS sequence"/>
</dbReference>
<accession>A0ABQ8D9X2</accession>
<evidence type="ECO:0000256" key="1">
    <source>
        <dbReference type="ARBA" id="ARBA00004123"/>
    </source>
</evidence>
<proteinExistence type="predicted"/>
<protein>
    <recommendedName>
        <fullName evidence="7">H15 domain-containing protein</fullName>
    </recommendedName>
</protein>
<feature type="domain" description="H15" evidence="7">
    <location>
        <begin position="71"/>
        <end position="140"/>
    </location>
</feature>
<dbReference type="SMART" id="SM00384">
    <property type="entry name" value="AT_hook"/>
    <property type="match status" value="10"/>
</dbReference>
<feature type="region of interest" description="Disordered" evidence="6">
    <location>
        <begin position="264"/>
        <end position="346"/>
    </location>
</feature>
<dbReference type="InterPro" id="IPR017956">
    <property type="entry name" value="AT_hook_DNA-bd_motif"/>
</dbReference>
<dbReference type="Pfam" id="PF00538">
    <property type="entry name" value="Linker_histone"/>
    <property type="match status" value="1"/>
</dbReference>
<dbReference type="PRINTS" id="PR00624">
    <property type="entry name" value="HISTONEH5"/>
</dbReference>
<dbReference type="InterPro" id="IPR005819">
    <property type="entry name" value="H1/H5"/>
</dbReference>
<dbReference type="SUPFAM" id="SSF46785">
    <property type="entry name" value="Winged helix' DNA-binding domain"/>
    <property type="match status" value="1"/>
</dbReference>
<dbReference type="PANTHER" id="PTHR11467">
    <property type="entry name" value="HISTONE H1"/>
    <property type="match status" value="1"/>
</dbReference>
<dbReference type="SMART" id="SM00526">
    <property type="entry name" value="H15"/>
    <property type="match status" value="1"/>
</dbReference>
<evidence type="ECO:0000313" key="9">
    <source>
        <dbReference type="Proteomes" id="UP000824890"/>
    </source>
</evidence>
<dbReference type="CDD" id="cd00073">
    <property type="entry name" value="H15"/>
    <property type="match status" value="1"/>
</dbReference>
<feature type="region of interest" description="Disordered" evidence="6">
    <location>
        <begin position="499"/>
        <end position="644"/>
    </location>
</feature>
<comment type="caution">
    <text evidence="8">The sequence shown here is derived from an EMBL/GenBank/DDBJ whole genome shotgun (WGS) entry which is preliminary data.</text>
</comment>
<evidence type="ECO:0000256" key="4">
    <source>
        <dbReference type="ARBA" id="ARBA00023125"/>
    </source>
</evidence>
<feature type="compositionally biased region" description="Low complexity" evidence="6">
    <location>
        <begin position="568"/>
        <end position="579"/>
    </location>
</feature>
<keyword evidence="5" id="KW-0539">Nucleus</keyword>
<dbReference type="PRINTS" id="PR00929">
    <property type="entry name" value="ATHOOK"/>
</dbReference>
<evidence type="ECO:0000313" key="8">
    <source>
        <dbReference type="EMBL" id="KAH0926158.1"/>
    </source>
</evidence>
<feature type="compositionally biased region" description="Polar residues" evidence="6">
    <location>
        <begin position="184"/>
        <end position="197"/>
    </location>
</feature>
<feature type="region of interest" description="Disordered" evidence="6">
    <location>
        <begin position="148"/>
        <end position="247"/>
    </location>
</feature>
<keyword evidence="4" id="KW-0238">DNA-binding</keyword>
<reference evidence="8 9" key="1">
    <citation type="submission" date="2021-05" db="EMBL/GenBank/DDBJ databases">
        <title>Genome Assembly of Synthetic Allotetraploid Brassica napus Reveals Homoeologous Exchanges between Subgenomes.</title>
        <authorList>
            <person name="Davis J.T."/>
        </authorList>
    </citation>
    <scope>NUCLEOTIDE SEQUENCE [LARGE SCALE GENOMIC DNA]</scope>
    <source>
        <strain evidence="9">cv. Da-Ae</strain>
        <tissue evidence="8">Seedling</tissue>
    </source>
</reference>
<evidence type="ECO:0000259" key="7">
    <source>
        <dbReference type="PROSITE" id="PS51504"/>
    </source>
</evidence>
<comment type="subcellular location">
    <subcellularLocation>
        <location evidence="2">Chromosome</location>
    </subcellularLocation>
    <subcellularLocation>
        <location evidence="1">Nucleus</location>
    </subcellularLocation>
</comment>
<dbReference type="Gene3D" id="1.10.10.10">
    <property type="entry name" value="Winged helix-like DNA-binding domain superfamily/Winged helix DNA-binding domain"/>
    <property type="match status" value="1"/>
</dbReference>
<dbReference type="PANTHER" id="PTHR11467:SF129">
    <property type="entry name" value="H15 DOMAIN-CONTAINING PROTEIN"/>
    <property type="match status" value="1"/>
</dbReference>
<evidence type="ECO:0000256" key="6">
    <source>
        <dbReference type="SAM" id="MobiDB-lite"/>
    </source>
</evidence>
<evidence type="ECO:0000256" key="5">
    <source>
        <dbReference type="ARBA" id="ARBA00023242"/>
    </source>
</evidence>
<sequence length="678" mass="72967">SQSHHLLLPPLFSLSKSMDPSLPPPFTAFPPFTNSNPFPPPQHPFSSAVAQANNNQFFQPSPPVPSHPSVNHPHYSEMICSAISALNEPDGSSKQAISRYIERFYTGIPPAHGSLLTHHLRTLKNSGVLVMVKKSYKLAAAVLEPPRSGFNETQQLPDPAATSAPQTQTQKRGRGRPPKAKPTLEQNQLAVSEQMQAQPPPVKRPPGRPRKDGALPTVKASVPGGEEIAKRRGRPPSGRAAGRERKPAVVPAPVSVFPYVANGGVRRRGRPKRLDAGASSVAPPPKADGGGEQVAKRGRGRPPKIGGVIRKAMKPKRGYFRTGRPVGRPRKNAASKGASGQQDTSFGELKKKFELFQEKAKEIVNVLKAEVGGSDNQAVVQAIHDLEELTVTKRETAEEPRYMEDVQPDELYFENEPQPDGHGQGQVQTEAEAMQEALVFGGEKTEKNDDDCVSNQTTRRGRVKQTRYVHCETLALHTVVHPWIFKSSSRFLMAKTARTPSASHGAGPEVPRSDAAGNKLPSGSTAATDSQKRGRGRPPKSKSDSQDGAVSAAQPARKPSGRPKRNLATAAVATAPAAAGRPRRSNTVRATESQVAGSRKRGRPKKDDVAAPAKKRGRKPKSEPVAKKTVGRPKNGASDPRELKKKAALLQKKVKQAADKLKIAVSAIEEVQEIAAGM</sequence>
<evidence type="ECO:0000256" key="3">
    <source>
        <dbReference type="ARBA" id="ARBA00022454"/>
    </source>
</evidence>
<gene>
    <name evidence="8" type="ORF">HID58_018414</name>
</gene>
<keyword evidence="3" id="KW-0158">Chromosome</keyword>
<dbReference type="InterPro" id="IPR036390">
    <property type="entry name" value="WH_DNA-bd_sf"/>
</dbReference>
<keyword evidence="9" id="KW-1185">Reference proteome</keyword>